<name>A0A430LDL1_9HYPO</name>
<feature type="domain" description="Alcohol dehydrogenase-like N-terminal" evidence="1">
    <location>
        <begin position="21"/>
        <end position="80"/>
    </location>
</feature>
<evidence type="ECO:0000259" key="1">
    <source>
        <dbReference type="Pfam" id="PF08240"/>
    </source>
</evidence>
<dbReference type="AlphaFoldDB" id="A0A430LDL1"/>
<dbReference type="SUPFAM" id="SSF50129">
    <property type="entry name" value="GroES-like"/>
    <property type="match status" value="1"/>
</dbReference>
<dbReference type="Pfam" id="PF08240">
    <property type="entry name" value="ADH_N"/>
    <property type="match status" value="1"/>
</dbReference>
<accession>A0A430LDL1</accession>
<dbReference type="Proteomes" id="UP000287124">
    <property type="component" value="Unassembled WGS sequence"/>
</dbReference>
<gene>
    <name evidence="2" type="ORF">BHE90_011794</name>
</gene>
<evidence type="ECO:0000313" key="2">
    <source>
        <dbReference type="EMBL" id="RTE73783.1"/>
    </source>
</evidence>
<reference evidence="2 3" key="1">
    <citation type="submission" date="2017-06" db="EMBL/GenBank/DDBJ databases">
        <title>Comparative genomic analysis of Ambrosia Fusariam Clade fungi.</title>
        <authorList>
            <person name="Stajich J.E."/>
            <person name="Carrillo J."/>
            <person name="Kijimoto T."/>
            <person name="Eskalen A."/>
            <person name="O'Donnell K."/>
            <person name="Kasson M."/>
        </authorList>
    </citation>
    <scope>NUCLEOTIDE SEQUENCE [LARGE SCALE GENOMIC DNA]</scope>
    <source>
        <strain evidence="2 3">UCR1854</strain>
    </source>
</reference>
<organism evidence="2 3">
    <name type="scientific">Fusarium euwallaceae</name>
    <dbReference type="NCBI Taxonomy" id="1147111"/>
    <lineage>
        <taxon>Eukaryota</taxon>
        <taxon>Fungi</taxon>
        <taxon>Dikarya</taxon>
        <taxon>Ascomycota</taxon>
        <taxon>Pezizomycotina</taxon>
        <taxon>Sordariomycetes</taxon>
        <taxon>Hypocreomycetidae</taxon>
        <taxon>Hypocreales</taxon>
        <taxon>Nectriaceae</taxon>
        <taxon>Fusarium</taxon>
        <taxon>Fusarium solani species complex</taxon>
    </lineage>
</organism>
<sequence>MGRSLGWRKGRNYVEMPKLNEGNIVVKALSTSFCQFHCLAFNLEPGMDNGVKVPTTTGHQATGAITETGQQVTQFIKGDASDPLALSGCYEYETGTAWH</sequence>
<dbReference type="InterPro" id="IPR013154">
    <property type="entry name" value="ADH-like_N"/>
</dbReference>
<protein>
    <recommendedName>
        <fullName evidence="1">Alcohol dehydrogenase-like N-terminal domain-containing protein</fullName>
    </recommendedName>
</protein>
<evidence type="ECO:0000313" key="3">
    <source>
        <dbReference type="Proteomes" id="UP000287124"/>
    </source>
</evidence>
<comment type="caution">
    <text evidence="2">The sequence shown here is derived from an EMBL/GenBank/DDBJ whole genome shotgun (WGS) entry which is preliminary data.</text>
</comment>
<dbReference type="Gene3D" id="3.90.180.10">
    <property type="entry name" value="Medium-chain alcohol dehydrogenases, catalytic domain"/>
    <property type="match status" value="1"/>
</dbReference>
<keyword evidence="3" id="KW-1185">Reference proteome</keyword>
<dbReference type="InterPro" id="IPR011032">
    <property type="entry name" value="GroES-like_sf"/>
</dbReference>
<dbReference type="EMBL" id="MIKF01000248">
    <property type="protein sequence ID" value="RTE73783.1"/>
    <property type="molecule type" value="Genomic_DNA"/>
</dbReference>
<proteinExistence type="predicted"/>